<gene>
    <name evidence="6 7" type="primary">nifW</name>
    <name evidence="7" type="ORF">ACFQ1T_12330</name>
</gene>
<proteinExistence type="inferred from homology"/>
<evidence type="ECO:0000313" key="8">
    <source>
        <dbReference type="Proteomes" id="UP001597106"/>
    </source>
</evidence>
<keyword evidence="8" id="KW-1185">Reference proteome</keyword>
<evidence type="ECO:0000313" key="7">
    <source>
        <dbReference type="EMBL" id="MFD0930564.1"/>
    </source>
</evidence>
<dbReference type="EMBL" id="JBHTJW010000003">
    <property type="protein sequence ID" value="MFD0930564.1"/>
    <property type="molecule type" value="Genomic_DNA"/>
</dbReference>
<dbReference type="PIRSF" id="PIRSF005790">
    <property type="entry name" value="NifW"/>
    <property type="match status" value="1"/>
</dbReference>
<evidence type="ECO:0000256" key="6">
    <source>
        <dbReference type="HAMAP-Rule" id="MF_00529"/>
    </source>
</evidence>
<keyword evidence="5 6" id="KW-0535">Nitrogen fixation</keyword>
<dbReference type="HAMAP" id="MF_00529">
    <property type="entry name" value="NifW"/>
    <property type="match status" value="1"/>
</dbReference>
<organism evidence="7 8">
    <name type="scientific">Methylophilus glucosoxydans</name>
    <dbReference type="NCBI Taxonomy" id="752553"/>
    <lineage>
        <taxon>Bacteria</taxon>
        <taxon>Pseudomonadati</taxon>
        <taxon>Pseudomonadota</taxon>
        <taxon>Betaproteobacteria</taxon>
        <taxon>Nitrosomonadales</taxon>
        <taxon>Methylophilaceae</taxon>
        <taxon>Methylophilus</taxon>
    </lineage>
</organism>
<dbReference type="RefSeq" id="WP_194747306.1">
    <property type="nucleotide sequence ID" value="NZ_JBHTJW010000003.1"/>
</dbReference>
<evidence type="ECO:0000256" key="5">
    <source>
        <dbReference type="ARBA" id="ARBA00023231"/>
    </source>
</evidence>
<name>A0ABW3GIX6_9PROT</name>
<evidence type="ECO:0000256" key="3">
    <source>
        <dbReference type="ARBA" id="ARBA00011284"/>
    </source>
</evidence>
<accession>A0ABW3GIX6</accession>
<evidence type="ECO:0000256" key="1">
    <source>
        <dbReference type="ARBA" id="ARBA00002247"/>
    </source>
</evidence>
<evidence type="ECO:0000256" key="4">
    <source>
        <dbReference type="ARBA" id="ARBA00016274"/>
    </source>
</evidence>
<dbReference type="Pfam" id="PF03206">
    <property type="entry name" value="NifW"/>
    <property type="match status" value="1"/>
</dbReference>
<comment type="caution">
    <text evidence="7">The sequence shown here is derived from an EMBL/GenBank/DDBJ whole genome shotgun (WGS) entry which is preliminary data.</text>
</comment>
<comment type="subunit">
    <text evidence="3 6">Homotrimer; associates with NifD.</text>
</comment>
<dbReference type="InterPro" id="IPR004893">
    <property type="entry name" value="NifW"/>
</dbReference>
<protein>
    <recommendedName>
        <fullName evidence="4 6">Nitrogenase-stabilizing/protective protein NifW</fullName>
    </recommendedName>
</protein>
<dbReference type="Proteomes" id="UP001597106">
    <property type="component" value="Unassembled WGS sequence"/>
</dbReference>
<sequence>MSALLSQMQSFSAAEEFFAFLGVAYDPQVVHVNRLHILKRFQQYLVRDPVSQTLPENEQRNAYQRLLHAAYDDFVRSNAATEKVFKVFQEADGSKTFNLNSLKQTLPSQRA</sequence>
<comment type="function">
    <text evidence="1 6">May protect the nitrogenase Fe-Mo protein from oxidative damage.</text>
</comment>
<comment type="similarity">
    <text evidence="2 6">Belongs to the NifW family.</text>
</comment>
<reference evidence="8" key="1">
    <citation type="journal article" date="2019" name="Int. J. Syst. Evol. Microbiol.">
        <title>The Global Catalogue of Microorganisms (GCM) 10K type strain sequencing project: providing services to taxonomists for standard genome sequencing and annotation.</title>
        <authorList>
            <consortium name="The Broad Institute Genomics Platform"/>
            <consortium name="The Broad Institute Genome Sequencing Center for Infectious Disease"/>
            <person name="Wu L."/>
            <person name="Ma J."/>
        </authorList>
    </citation>
    <scope>NUCLEOTIDE SEQUENCE [LARGE SCALE GENOMIC DNA]</scope>
    <source>
        <strain evidence="8">CCUG 59685</strain>
    </source>
</reference>
<evidence type="ECO:0000256" key="2">
    <source>
        <dbReference type="ARBA" id="ARBA00008351"/>
    </source>
</evidence>